<feature type="transmembrane region" description="Helical" evidence="2">
    <location>
        <begin position="488"/>
        <end position="510"/>
    </location>
</feature>
<gene>
    <name evidence="3" type="ORF">KCG48_04905</name>
</gene>
<organism evidence="3 4">
    <name type="scientific">Proteiniclasticum sediminis</name>
    <dbReference type="NCBI Taxonomy" id="2804028"/>
    <lineage>
        <taxon>Bacteria</taxon>
        <taxon>Bacillati</taxon>
        <taxon>Bacillota</taxon>
        <taxon>Clostridia</taxon>
        <taxon>Eubacteriales</taxon>
        <taxon>Clostridiaceae</taxon>
        <taxon>Proteiniclasticum</taxon>
    </lineage>
</organism>
<evidence type="ECO:0000256" key="2">
    <source>
        <dbReference type="SAM" id="Phobius"/>
    </source>
</evidence>
<keyword evidence="2" id="KW-1133">Transmembrane helix</keyword>
<dbReference type="AlphaFoldDB" id="A0A941CPH4"/>
<comment type="caution">
    <text evidence="3">The sequence shown here is derived from an EMBL/GenBank/DDBJ whole genome shotgun (WGS) entry which is preliminary data.</text>
</comment>
<feature type="transmembrane region" description="Helical" evidence="2">
    <location>
        <begin position="517"/>
        <end position="536"/>
    </location>
</feature>
<feature type="coiled-coil region" evidence="1">
    <location>
        <begin position="97"/>
        <end position="124"/>
    </location>
</feature>
<accession>A0A941CPH4</accession>
<proteinExistence type="predicted"/>
<dbReference type="EMBL" id="JAGSCS010000004">
    <property type="protein sequence ID" value="MBR0575679.1"/>
    <property type="molecule type" value="Genomic_DNA"/>
</dbReference>
<keyword evidence="2" id="KW-0812">Transmembrane</keyword>
<reference evidence="3" key="1">
    <citation type="submission" date="2021-04" db="EMBL/GenBank/DDBJ databases">
        <title>Proteiniclasticum sedimins sp. nov., an obligate anaerobic bacterium isolated from anaerobic sludge.</title>
        <authorList>
            <person name="Liu J."/>
        </authorList>
    </citation>
    <scope>NUCLEOTIDE SEQUENCE</scope>
    <source>
        <strain evidence="3">BAD-10</strain>
    </source>
</reference>
<dbReference type="Proteomes" id="UP000675379">
    <property type="component" value="Unassembled WGS sequence"/>
</dbReference>
<sequence>MAKKKIAGITVEIGGDSTKLDKAISKSSAKAGELQGELRGVESLLKLDPKNVELLAQKQTILNETIEETKKKLAILKDAQGQVQAQFDKGEITSDQYRDFQREIISTEQKLGKLEDQQKEFNETGGQVKKVADGMEDVGKGAKGAGTETLKLGDIIKANLISEAIIGGIKKIGGAIKGMVTGVFNIGKAAVESYAETQQLVGGVETIFKDSAKAVQEYANEAYKAAGITANDYMSQVTSFSASLLQSLNGDTAKAAQVADMAIIDMADNANKMGSNISDIQNAYQGFAKQNYTMLDNLKLGYGGTKTEMERLLKDATALSGVKYDINNLNDVYQAIHVVQTELGITGTTAKEASETISGSIGQMKSAYGNFISGLADENANLDELSQSLADSIKAVLSNLIPVIQRIAASLFDVLPALTDTIMELADELLPIFLEFIAQIIPKIADVLLREIGQIIETAWIIVDTLVTAIMDNLPALIAIGADLLTKIIGGITGMLPQLIAAGMTILLMLTQALMDNLPLILTAAITIIMMLAQGLTENLPTLIPAAIDALLTLVDSLVENIDMLIDAAIAIMMALADGLLKAMPQLLSKAPVIIAKLVEAISRNLPKLIEASVQIMVMLALGLVQAIPDLLKQIPTIITSLINAFKNYNYQTVGKAIIDGIKEGVLGAAAGLANAAKEVVDMAVKGVKKFLGIHSPATKLRDEVGKMMPQGIAVGIEADASKAVDAMDDLTAQVMDAGTPQMVNMMNGNPLVSPSTQLESVRSSLGDNGSLAGKIDSMIAILAQYLPHLENEMQLVMDTGAIVGAVAPGVNRELGKNSARRERGI</sequence>
<evidence type="ECO:0008006" key="5">
    <source>
        <dbReference type="Google" id="ProtNLM"/>
    </source>
</evidence>
<evidence type="ECO:0000256" key="1">
    <source>
        <dbReference type="SAM" id="Coils"/>
    </source>
</evidence>
<protein>
    <recommendedName>
        <fullName evidence="5">Phage-related protein</fullName>
    </recommendedName>
</protein>
<dbReference type="SUPFAM" id="SSF48371">
    <property type="entry name" value="ARM repeat"/>
    <property type="match status" value="1"/>
</dbReference>
<keyword evidence="2" id="KW-0472">Membrane</keyword>
<dbReference type="InterPro" id="IPR016024">
    <property type="entry name" value="ARM-type_fold"/>
</dbReference>
<dbReference type="RefSeq" id="WP_211800222.1">
    <property type="nucleotide sequence ID" value="NZ_JAGSCS010000004.1"/>
</dbReference>
<evidence type="ECO:0000313" key="3">
    <source>
        <dbReference type="EMBL" id="MBR0575679.1"/>
    </source>
</evidence>
<keyword evidence="4" id="KW-1185">Reference proteome</keyword>
<keyword evidence="1" id="KW-0175">Coiled coil</keyword>
<evidence type="ECO:0000313" key="4">
    <source>
        <dbReference type="Proteomes" id="UP000675379"/>
    </source>
</evidence>
<name>A0A941CPH4_9CLOT</name>